<protein>
    <submittedName>
        <fullName evidence="1">Uncharacterized protein</fullName>
    </submittedName>
</protein>
<name>A0ABU6RBG2_9FABA</name>
<sequence>MGNGVIYYEYEKRENFEDYDLKADTKLGTFKIRRYHFDGESFVHRLHNVRFDPDCPYEIPIKAPMADQPLSSSKYRRVANKNLRMPKSWELIPPSEGWMCEGDEEEKEIGGMGLSVKKKEANEYEEEEEDPEEVPASYSLPMDMMPLRTTCSSSRIWSVAPSILPSVAVMLQYRIHPRIHQTDSLTVITFRVTISLEFRNPHRRVRVFRVPRLVSILDA</sequence>
<evidence type="ECO:0000313" key="2">
    <source>
        <dbReference type="Proteomes" id="UP001341840"/>
    </source>
</evidence>
<dbReference type="EMBL" id="JASCZI010030323">
    <property type="protein sequence ID" value="MED6121296.1"/>
    <property type="molecule type" value="Genomic_DNA"/>
</dbReference>
<organism evidence="1 2">
    <name type="scientific">Stylosanthes scabra</name>
    <dbReference type="NCBI Taxonomy" id="79078"/>
    <lineage>
        <taxon>Eukaryota</taxon>
        <taxon>Viridiplantae</taxon>
        <taxon>Streptophyta</taxon>
        <taxon>Embryophyta</taxon>
        <taxon>Tracheophyta</taxon>
        <taxon>Spermatophyta</taxon>
        <taxon>Magnoliopsida</taxon>
        <taxon>eudicotyledons</taxon>
        <taxon>Gunneridae</taxon>
        <taxon>Pentapetalae</taxon>
        <taxon>rosids</taxon>
        <taxon>fabids</taxon>
        <taxon>Fabales</taxon>
        <taxon>Fabaceae</taxon>
        <taxon>Papilionoideae</taxon>
        <taxon>50 kb inversion clade</taxon>
        <taxon>dalbergioids sensu lato</taxon>
        <taxon>Dalbergieae</taxon>
        <taxon>Pterocarpus clade</taxon>
        <taxon>Stylosanthes</taxon>
    </lineage>
</organism>
<reference evidence="1 2" key="1">
    <citation type="journal article" date="2023" name="Plants (Basel)">
        <title>Bridging the Gap: Combining Genomics and Transcriptomics Approaches to Understand Stylosanthes scabra, an Orphan Legume from the Brazilian Caatinga.</title>
        <authorList>
            <person name="Ferreira-Neto J.R.C."/>
            <person name="da Silva M.D."/>
            <person name="Binneck E."/>
            <person name="de Melo N.F."/>
            <person name="da Silva R.H."/>
            <person name="de Melo A.L.T.M."/>
            <person name="Pandolfi V."/>
            <person name="Bustamante F.O."/>
            <person name="Brasileiro-Vidal A.C."/>
            <person name="Benko-Iseppon A.M."/>
        </authorList>
    </citation>
    <scope>NUCLEOTIDE SEQUENCE [LARGE SCALE GENOMIC DNA]</scope>
    <source>
        <tissue evidence="1">Leaves</tissue>
    </source>
</reference>
<dbReference type="Proteomes" id="UP001341840">
    <property type="component" value="Unassembled WGS sequence"/>
</dbReference>
<comment type="caution">
    <text evidence="1">The sequence shown here is derived from an EMBL/GenBank/DDBJ whole genome shotgun (WGS) entry which is preliminary data.</text>
</comment>
<gene>
    <name evidence="1" type="ORF">PIB30_028797</name>
</gene>
<evidence type="ECO:0000313" key="1">
    <source>
        <dbReference type="EMBL" id="MED6121296.1"/>
    </source>
</evidence>
<keyword evidence="2" id="KW-1185">Reference proteome</keyword>
<accession>A0ABU6RBG2</accession>
<proteinExistence type="predicted"/>